<evidence type="ECO:0000313" key="2">
    <source>
        <dbReference type="EMBL" id="EFU22020.1"/>
    </source>
</evidence>
<dbReference type="EMBL" id="AECT01000035">
    <property type="protein sequence ID" value="EFU22020.1"/>
    <property type="molecule type" value="Genomic_DNA"/>
</dbReference>
<feature type="coiled-coil region" evidence="1">
    <location>
        <begin position="1"/>
        <end position="28"/>
    </location>
</feature>
<proteinExistence type="predicted"/>
<evidence type="ECO:0000313" key="3">
    <source>
        <dbReference type="Proteomes" id="UP000002973"/>
    </source>
</evidence>
<gene>
    <name evidence="2" type="ORF">HMPREF0813_01373</name>
</gene>
<accession>E6J284</accession>
<dbReference type="Proteomes" id="UP000002973">
    <property type="component" value="Unassembled WGS sequence"/>
</dbReference>
<organism evidence="2 3">
    <name type="scientific">Streptococcus anginosus F0211</name>
    <dbReference type="NCBI Taxonomy" id="706437"/>
    <lineage>
        <taxon>Bacteria</taxon>
        <taxon>Bacillati</taxon>
        <taxon>Bacillota</taxon>
        <taxon>Bacilli</taxon>
        <taxon>Lactobacillales</taxon>
        <taxon>Streptococcaceae</taxon>
        <taxon>Streptococcus</taxon>
        <taxon>Streptococcus anginosus group</taxon>
    </lineage>
</organism>
<sequence>MENVNRELNTVNKKIQKLLDKKAQIDKDLEPLFIRKEELLDQEYVVICRENNITLEELVKMFKEKKEKEKYSNEKQIEE</sequence>
<name>E6J284_STRAP</name>
<keyword evidence="1" id="KW-0175">Coiled coil</keyword>
<reference evidence="2 3" key="1">
    <citation type="submission" date="2010-11" db="EMBL/GenBank/DDBJ databases">
        <authorList>
            <person name="Weinstock G."/>
            <person name="Sodergren E."/>
            <person name="Clifton S."/>
            <person name="Fulton L."/>
            <person name="Fulton B."/>
            <person name="Courtney L."/>
            <person name="Fronick C."/>
            <person name="Harrison M."/>
            <person name="Strong C."/>
            <person name="Farmer C."/>
            <person name="Delahaunty K."/>
            <person name="Markovic C."/>
            <person name="Hall O."/>
            <person name="Minx P."/>
            <person name="Tomlinson C."/>
            <person name="Mitreva M."/>
            <person name="Hou S."/>
            <person name="Chen J."/>
            <person name="Wollam A."/>
            <person name="Pepin K.H."/>
            <person name="Johnson M."/>
            <person name="Bhonagiri V."/>
            <person name="Zhang X."/>
            <person name="Suruliraj S."/>
            <person name="Warren W."/>
            <person name="Chinwalla A."/>
            <person name="Mardis E.R."/>
            <person name="Wilson R.K."/>
        </authorList>
    </citation>
    <scope>NUCLEOTIDE SEQUENCE [LARGE SCALE GENOMIC DNA]</scope>
    <source>
        <strain evidence="2 3">F0211</strain>
    </source>
</reference>
<dbReference type="AlphaFoldDB" id="E6J284"/>
<evidence type="ECO:0000256" key="1">
    <source>
        <dbReference type="SAM" id="Coils"/>
    </source>
</evidence>
<protein>
    <submittedName>
        <fullName evidence="2">Uncharacterized protein</fullName>
    </submittedName>
</protein>
<comment type="caution">
    <text evidence="2">The sequence shown here is derived from an EMBL/GenBank/DDBJ whole genome shotgun (WGS) entry which is preliminary data.</text>
</comment>